<dbReference type="Gene3D" id="3.20.20.60">
    <property type="entry name" value="Phosphoenolpyruvate-binding domains"/>
    <property type="match status" value="1"/>
</dbReference>
<dbReference type="Proteomes" id="UP001501671">
    <property type="component" value="Unassembled WGS sequence"/>
</dbReference>
<keyword evidence="2" id="KW-0479">Metal-binding</keyword>
<dbReference type="PANTHER" id="PTHR30502:SF0">
    <property type="entry name" value="PHOSPHOENOLPYRUVATE CARBOXYLASE FAMILY PROTEIN"/>
    <property type="match status" value="1"/>
</dbReference>
<evidence type="ECO:0000313" key="5">
    <source>
        <dbReference type="EMBL" id="GAA4341983.1"/>
    </source>
</evidence>
<dbReference type="RefSeq" id="WP_345252022.1">
    <property type="nucleotide sequence ID" value="NZ_BAABFO010000031.1"/>
</dbReference>
<proteinExistence type="inferred from homology"/>
<reference evidence="6" key="1">
    <citation type="journal article" date="2019" name="Int. J. Syst. Evol. Microbiol.">
        <title>The Global Catalogue of Microorganisms (GCM) 10K type strain sequencing project: providing services to taxonomists for standard genome sequencing and annotation.</title>
        <authorList>
            <consortium name="The Broad Institute Genomics Platform"/>
            <consortium name="The Broad Institute Genome Sequencing Center for Infectious Disease"/>
            <person name="Wu L."/>
            <person name="Ma J."/>
        </authorList>
    </citation>
    <scope>NUCLEOTIDE SEQUENCE [LARGE SCALE GENOMIC DNA]</scope>
    <source>
        <strain evidence="6">JCM 17666</strain>
    </source>
</reference>
<dbReference type="Pfam" id="PF03328">
    <property type="entry name" value="HpcH_HpaI"/>
    <property type="match status" value="1"/>
</dbReference>
<evidence type="ECO:0000256" key="3">
    <source>
        <dbReference type="ARBA" id="ARBA00023239"/>
    </source>
</evidence>
<sequence>MTIPSEPRLENPVLRRLRAGEAALGMSVRLSRSADVARIARASGHDFIFIDTQHSIFDLETIGHIAQTAMACDIAPVVRVRGVDDPDTSLLLDNGVLGIVFPDVNTPEQARRGVETCRFAPRGRRSLAGGYPHFDFRPVPAGRLVSQLDDATLVACMIETEEGLANVEAIAAIDGVDVLHLGSTDYLSDIGKPGQFDHPALKAAQEKVIEAARRHGKFAGCGGNRDVERQVKAIQAGARFLTTQTDAGFLLAAADQWTSGVRKALGA</sequence>
<keyword evidence="3 5" id="KW-0456">Lyase</keyword>
<dbReference type="InterPro" id="IPR015813">
    <property type="entry name" value="Pyrv/PenolPyrv_kinase-like_dom"/>
</dbReference>
<evidence type="ECO:0000256" key="1">
    <source>
        <dbReference type="ARBA" id="ARBA00005568"/>
    </source>
</evidence>
<dbReference type="PANTHER" id="PTHR30502">
    <property type="entry name" value="2-KETO-3-DEOXY-L-RHAMNONATE ALDOLASE"/>
    <property type="match status" value="1"/>
</dbReference>
<comment type="caution">
    <text evidence="5">The sequence shown here is derived from an EMBL/GenBank/DDBJ whole genome shotgun (WGS) entry which is preliminary data.</text>
</comment>
<dbReference type="InterPro" id="IPR005000">
    <property type="entry name" value="Aldolase/citrate-lyase_domain"/>
</dbReference>
<evidence type="ECO:0000256" key="2">
    <source>
        <dbReference type="ARBA" id="ARBA00022723"/>
    </source>
</evidence>
<accession>A0ABP8HNY3</accession>
<evidence type="ECO:0000259" key="4">
    <source>
        <dbReference type="Pfam" id="PF03328"/>
    </source>
</evidence>
<evidence type="ECO:0000313" key="6">
    <source>
        <dbReference type="Proteomes" id="UP001501671"/>
    </source>
</evidence>
<organism evidence="5 6">
    <name type="scientific">Pigmentiphaga soli</name>
    <dbReference type="NCBI Taxonomy" id="1007095"/>
    <lineage>
        <taxon>Bacteria</taxon>
        <taxon>Pseudomonadati</taxon>
        <taxon>Pseudomonadota</taxon>
        <taxon>Betaproteobacteria</taxon>
        <taxon>Burkholderiales</taxon>
        <taxon>Alcaligenaceae</taxon>
        <taxon>Pigmentiphaga</taxon>
    </lineage>
</organism>
<feature type="domain" description="HpcH/HpaI aldolase/citrate lyase" evidence="4">
    <location>
        <begin position="31"/>
        <end position="219"/>
    </location>
</feature>
<comment type="similarity">
    <text evidence="1">Belongs to the HpcH/HpaI aldolase family.</text>
</comment>
<protein>
    <submittedName>
        <fullName evidence="5">Aldolase/citrate lyase family protein</fullName>
    </submittedName>
</protein>
<gene>
    <name evidence="5" type="ORF">GCM10023144_43370</name>
</gene>
<dbReference type="SUPFAM" id="SSF51621">
    <property type="entry name" value="Phosphoenolpyruvate/pyruvate domain"/>
    <property type="match status" value="1"/>
</dbReference>
<dbReference type="InterPro" id="IPR050251">
    <property type="entry name" value="HpcH-HpaI_aldolase"/>
</dbReference>
<dbReference type="EMBL" id="BAABFO010000031">
    <property type="protein sequence ID" value="GAA4341983.1"/>
    <property type="molecule type" value="Genomic_DNA"/>
</dbReference>
<name>A0ABP8HNY3_9BURK</name>
<keyword evidence="6" id="KW-1185">Reference proteome</keyword>
<dbReference type="GO" id="GO:0016829">
    <property type="term" value="F:lyase activity"/>
    <property type="evidence" value="ECO:0007669"/>
    <property type="project" value="UniProtKB-KW"/>
</dbReference>
<dbReference type="InterPro" id="IPR040442">
    <property type="entry name" value="Pyrv_kinase-like_dom_sf"/>
</dbReference>